<dbReference type="EMBL" id="JAZHXJ010001783">
    <property type="protein sequence ID" value="KAL1843879.1"/>
    <property type="molecule type" value="Genomic_DNA"/>
</dbReference>
<name>A0ABR3VPR1_9PEZI</name>
<feature type="region of interest" description="Disordered" evidence="1">
    <location>
        <begin position="97"/>
        <end position="140"/>
    </location>
</feature>
<evidence type="ECO:0000313" key="3">
    <source>
        <dbReference type="Proteomes" id="UP001586593"/>
    </source>
</evidence>
<organism evidence="2 3">
    <name type="scientific">Phialemonium thermophilum</name>
    <dbReference type="NCBI Taxonomy" id="223376"/>
    <lineage>
        <taxon>Eukaryota</taxon>
        <taxon>Fungi</taxon>
        <taxon>Dikarya</taxon>
        <taxon>Ascomycota</taxon>
        <taxon>Pezizomycotina</taxon>
        <taxon>Sordariomycetes</taxon>
        <taxon>Sordariomycetidae</taxon>
        <taxon>Cephalothecales</taxon>
        <taxon>Cephalothecaceae</taxon>
        <taxon>Phialemonium</taxon>
    </lineage>
</organism>
<accession>A0ABR3VPR1</accession>
<feature type="compositionally biased region" description="Basic and acidic residues" evidence="1">
    <location>
        <begin position="131"/>
        <end position="140"/>
    </location>
</feature>
<reference evidence="2 3" key="1">
    <citation type="journal article" date="2024" name="Commun. Biol.">
        <title>Comparative genomic analysis of thermophilic fungi reveals convergent evolutionary adaptations and gene losses.</title>
        <authorList>
            <person name="Steindorff A.S."/>
            <person name="Aguilar-Pontes M.V."/>
            <person name="Robinson A.J."/>
            <person name="Andreopoulos B."/>
            <person name="LaButti K."/>
            <person name="Kuo A."/>
            <person name="Mondo S."/>
            <person name="Riley R."/>
            <person name="Otillar R."/>
            <person name="Haridas S."/>
            <person name="Lipzen A."/>
            <person name="Grimwood J."/>
            <person name="Schmutz J."/>
            <person name="Clum A."/>
            <person name="Reid I.D."/>
            <person name="Moisan M.C."/>
            <person name="Butler G."/>
            <person name="Nguyen T.T.M."/>
            <person name="Dewar K."/>
            <person name="Conant G."/>
            <person name="Drula E."/>
            <person name="Henrissat B."/>
            <person name="Hansel C."/>
            <person name="Singer S."/>
            <person name="Hutchinson M.I."/>
            <person name="de Vries R.P."/>
            <person name="Natvig D.O."/>
            <person name="Powell A.J."/>
            <person name="Tsang A."/>
            <person name="Grigoriev I.V."/>
        </authorList>
    </citation>
    <scope>NUCLEOTIDE SEQUENCE [LARGE SCALE GENOMIC DNA]</scope>
    <source>
        <strain evidence="2 3">ATCC 24622</strain>
    </source>
</reference>
<feature type="region of interest" description="Disordered" evidence="1">
    <location>
        <begin position="154"/>
        <end position="173"/>
    </location>
</feature>
<gene>
    <name evidence="2" type="ORF">VTK73DRAFT_2707</name>
</gene>
<sequence>MVSVGRGSRPRLGCQELPWCTHPTHSSRLSLRVPEEPAGVASYVKVNGKWRSRRRTKKRVQTRDEWGSCARVTCGGLAWQLRACGAGDGAERCQGKTGHPLGARDPVLNKPGTATHGAAKPRHPAAQRGMEPSERRTRWENPRPSLAMDEIVSQEQSWKRGAERQRRDAQESKTTVVRLEALVEDGGVKEGPWSLETGGAGSASTWKCPGLRSNAVGGLRSRADPSRSRIRYAAQLRDLQSEGDDDVGLVGRGGRML</sequence>
<protein>
    <submittedName>
        <fullName evidence="2">Uncharacterized protein</fullName>
    </submittedName>
</protein>
<evidence type="ECO:0000313" key="2">
    <source>
        <dbReference type="EMBL" id="KAL1843879.1"/>
    </source>
</evidence>
<comment type="caution">
    <text evidence="2">The sequence shown here is derived from an EMBL/GenBank/DDBJ whole genome shotgun (WGS) entry which is preliminary data.</text>
</comment>
<evidence type="ECO:0000256" key="1">
    <source>
        <dbReference type="SAM" id="MobiDB-lite"/>
    </source>
</evidence>
<keyword evidence="3" id="KW-1185">Reference proteome</keyword>
<proteinExistence type="predicted"/>
<dbReference type="Proteomes" id="UP001586593">
    <property type="component" value="Unassembled WGS sequence"/>
</dbReference>
<feature type="compositionally biased region" description="Basic and acidic residues" evidence="1">
    <location>
        <begin position="157"/>
        <end position="171"/>
    </location>
</feature>